<reference evidence="7 8" key="1">
    <citation type="submission" date="2017-03" db="EMBL/GenBank/DDBJ databases">
        <title>Whole genome sequences of fourteen strains of Bradyrhizobium canariense and one strain of Bradyrhizobium japonicum isolated from Lupinus (Papilionoideae: Genisteae) species in Algeria.</title>
        <authorList>
            <person name="Crovadore J."/>
            <person name="Chekireb D."/>
            <person name="Brachmann A."/>
            <person name="Chablais R."/>
            <person name="Cochard B."/>
            <person name="Lefort F."/>
        </authorList>
    </citation>
    <scope>NUCLEOTIDE SEQUENCE [LARGE SCALE GENOMIC DNA]</scope>
    <source>
        <strain evidence="5 7">UBMA195</strain>
        <strain evidence="6 8">UBMAN05</strain>
    </source>
</reference>
<sequence>MSENDKSASADSDPGLEWAKLWQTMAESSNRMVEAWSGSMAPFMLARLSEKPGGFGDGNELSAAIERMAQGPRLADVWDIDRKMALAFGAWIEMRQRLASYNAVAAAPWPEASKRFYETMSATGSDGSPHPEWREAFAKWSEISNEELIRNQRTDGFLQAQKELLQAGLKLRSRQDDVAEAASAMLGLPTRKDFDDVTQQLTELRREVRTLARQIRDQKSEAAR</sequence>
<dbReference type="Proteomes" id="UP000193884">
    <property type="component" value="Unassembled WGS sequence"/>
</dbReference>
<dbReference type="AlphaFoldDB" id="A0A1X3GEQ9"/>
<evidence type="ECO:0000313" key="8">
    <source>
        <dbReference type="Proteomes" id="UP000193884"/>
    </source>
</evidence>
<dbReference type="Proteomes" id="UP000193553">
    <property type="component" value="Unassembled WGS sequence"/>
</dbReference>
<dbReference type="UniPathway" id="UPA00917"/>
<comment type="pathway">
    <text evidence="1">Biopolymer metabolism; poly-(R)-3-hydroxybutanoate biosynthesis.</text>
</comment>
<comment type="caution">
    <text evidence="5">The sequence shown here is derived from an EMBL/GenBank/DDBJ whole genome shotgun (WGS) entry which is preliminary data.</text>
</comment>
<evidence type="ECO:0000313" key="6">
    <source>
        <dbReference type="EMBL" id="OSJ22710.1"/>
    </source>
</evidence>
<dbReference type="Pfam" id="PF09712">
    <property type="entry name" value="PHA_synth_III_E"/>
    <property type="match status" value="1"/>
</dbReference>
<dbReference type="InterPro" id="IPR010123">
    <property type="entry name" value="PHA_synth_III_E"/>
</dbReference>
<dbReference type="RefSeq" id="WP_039798611.1">
    <property type="nucleotide sequence ID" value="NZ_NAFC01000174.1"/>
</dbReference>
<dbReference type="GO" id="GO:0042619">
    <property type="term" value="P:poly-hydroxybutyrate biosynthetic process"/>
    <property type="evidence" value="ECO:0007669"/>
    <property type="project" value="UniProtKB-KW"/>
</dbReference>
<proteinExistence type="predicted"/>
<evidence type="ECO:0000256" key="1">
    <source>
        <dbReference type="ARBA" id="ARBA00004683"/>
    </source>
</evidence>
<feature type="coiled-coil region" evidence="4">
    <location>
        <begin position="194"/>
        <end position="221"/>
    </location>
</feature>
<accession>A0A1X3GEQ9</accession>
<evidence type="ECO:0000313" key="7">
    <source>
        <dbReference type="Proteomes" id="UP000193553"/>
    </source>
</evidence>
<dbReference type="OrthoDB" id="6115526at2"/>
<dbReference type="EMBL" id="NAFK01000175">
    <property type="protein sequence ID" value="OSJ22710.1"/>
    <property type="molecule type" value="Genomic_DNA"/>
</dbReference>
<evidence type="ECO:0000313" key="5">
    <source>
        <dbReference type="EMBL" id="OSJ05475.1"/>
    </source>
</evidence>
<keyword evidence="3" id="KW-0583">PHB biosynthesis</keyword>
<keyword evidence="8" id="KW-1185">Reference proteome</keyword>
<evidence type="ECO:0000256" key="3">
    <source>
        <dbReference type="ARBA" id="ARBA00022752"/>
    </source>
</evidence>
<organism evidence="5 7">
    <name type="scientific">Bradyrhizobium canariense</name>
    <dbReference type="NCBI Taxonomy" id="255045"/>
    <lineage>
        <taxon>Bacteria</taxon>
        <taxon>Pseudomonadati</taxon>
        <taxon>Pseudomonadota</taxon>
        <taxon>Alphaproteobacteria</taxon>
        <taxon>Hyphomicrobiales</taxon>
        <taxon>Nitrobacteraceae</taxon>
        <taxon>Bradyrhizobium</taxon>
    </lineage>
</organism>
<evidence type="ECO:0000256" key="2">
    <source>
        <dbReference type="ARBA" id="ARBA00019066"/>
    </source>
</evidence>
<dbReference type="EMBL" id="NAFI01000182">
    <property type="protein sequence ID" value="OSJ05475.1"/>
    <property type="molecule type" value="Genomic_DNA"/>
</dbReference>
<gene>
    <name evidence="6" type="ORF">BST63_32300</name>
    <name evidence="5" type="ORF">BSZ18_25190</name>
</gene>
<evidence type="ECO:0000256" key="4">
    <source>
        <dbReference type="SAM" id="Coils"/>
    </source>
</evidence>
<protein>
    <recommendedName>
        <fullName evidence="2">Poly(3-hydroxyalkanoate) polymerase subunit PhaE</fullName>
    </recommendedName>
</protein>
<keyword evidence="4" id="KW-0175">Coiled coil</keyword>
<name>A0A1X3GEQ9_9BRAD</name>